<proteinExistence type="predicted"/>
<protein>
    <submittedName>
        <fullName evidence="2">AAA family ATPase</fullName>
    </submittedName>
</protein>
<name>A0ABW8PF55_9FLAO</name>
<dbReference type="SUPFAM" id="SSF52540">
    <property type="entry name" value="P-loop containing nucleoside triphosphate hydrolases"/>
    <property type="match status" value="1"/>
</dbReference>
<comment type="caution">
    <text evidence="2">The sequence shown here is derived from an EMBL/GenBank/DDBJ whole genome shotgun (WGS) entry which is preliminary data.</text>
</comment>
<dbReference type="Pfam" id="PF13175">
    <property type="entry name" value="AAA_15"/>
    <property type="match status" value="1"/>
</dbReference>
<dbReference type="Proteomes" id="UP001621713">
    <property type="component" value="Unassembled WGS sequence"/>
</dbReference>
<gene>
    <name evidence="2" type="ORF">V3467_05025</name>
</gene>
<dbReference type="InterPro" id="IPR041685">
    <property type="entry name" value="AAA_GajA/Old/RecF-like"/>
</dbReference>
<feature type="domain" description="Endonuclease GajA/Old nuclease/RecF-like AAA" evidence="1">
    <location>
        <begin position="1"/>
        <end position="125"/>
    </location>
</feature>
<dbReference type="InterPro" id="IPR027417">
    <property type="entry name" value="P-loop_NTPase"/>
</dbReference>
<reference evidence="2 3" key="1">
    <citation type="submission" date="2024-02" db="EMBL/GenBank/DDBJ databases">
        <title>Comparative Genomic Analysis of Flavobacterium Species Causing Columnaris Disease of Freshwater Fish in Thailand: Insights into Virulence and Resistance Mechanisms.</title>
        <authorList>
            <person name="Nguyen D."/>
            <person name="Chokmangmeepisarn P."/>
            <person name="Khianchaikhan K."/>
            <person name="Morishita M."/>
            <person name="Bunnoy A."/>
            <person name="Rodkhum C."/>
        </authorList>
    </citation>
    <scope>NUCLEOTIDE SEQUENCE [LARGE SCALE GENOMIC DNA]</scope>
    <source>
        <strain evidence="2 3">PCBSB2203</strain>
    </source>
</reference>
<evidence type="ECO:0000313" key="2">
    <source>
        <dbReference type="EMBL" id="MFK7003215.1"/>
    </source>
</evidence>
<evidence type="ECO:0000259" key="1">
    <source>
        <dbReference type="Pfam" id="PF13175"/>
    </source>
</evidence>
<dbReference type="PANTHER" id="PTHR32182">
    <property type="entry name" value="DNA REPLICATION AND REPAIR PROTEIN RECF"/>
    <property type="match status" value="1"/>
</dbReference>
<sequence>MKINTLELTNVRGFTYAKLDFQPGFNLIVGINGVGKTTVLESLRIVLSHILTEIKAPLISKESFKKSDININSLLALDHSTLIEERKNAIEAFIGKTNPIKKAKTIQAIAEIDKLSNGKYVEFCIPLKHALKEHLVFLEKLEQKLKYARKK</sequence>
<dbReference type="Gene3D" id="3.40.50.300">
    <property type="entry name" value="P-loop containing nucleotide triphosphate hydrolases"/>
    <property type="match status" value="1"/>
</dbReference>
<dbReference type="RefSeq" id="WP_060382780.1">
    <property type="nucleotide sequence ID" value="NZ_CP013992.1"/>
</dbReference>
<evidence type="ECO:0000313" key="3">
    <source>
        <dbReference type="Proteomes" id="UP001621713"/>
    </source>
</evidence>
<keyword evidence="3" id="KW-1185">Reference proteome</keyword>
<dbReference type="PANTHER" id="PTHR32182:SF22">
    <property type="entry name" value="ATP-DEPENDENT ENDONUCLEASE, OLD FAMILY-RELATED"/>
    <property type="match status" value="1"/>
</dbReference>
<organism evidence="2 3">
    <name type="scientific">Flavobacterium covae</name>
    <dbReference type="NCBI Taxonomy" id="2906076"/>
    <lineage>
        <taxon>Bacteria</taxon>
        <taxon>Pseudomonadati</taxon>
        <taxon>Bacteroidota</taxon>
        <taxon>Flavobacteriia</taxon>
        <taxon>Flavobacteriales</taxon>
        <taxon>Flavobacteriaceae</taxon>
        <taxon>Flavobacterium</taxon>
    </lineage>
</organism>
<accession>A0ABW8PF55</accession>
<dbReference type="GeneID" id="56895812"/>
<dbReference type="EMBL" id="JAZHOJ010000007">
    <property type="protein sequence ID" value="MFK7003215.1"/>
    <property type="molecule type" value="Genomic_DNA"/>
</dbReference>